<organism evidence="2 3">
    <name type="scientific">Citrus sinensis</name>
    <name type="common">Sweet orange</name>
    <name type="synonym">Citrus aurantium var. sinensis</name>
    <dbReference type="NCBI Taxonomy" id="2711"/>
    <lineage>
        <taxon>Eukaryota</taxon>
        <taxon>Viridiplantae</taxon>
        <taxon>Streptophyta</taxon>
        <taxon>Embryophyta</taxon>
        <taxon>Tracheophyta</taxon>
        <taxon>Spermatophyta</taxon>
        <taxon>Magnoliopsida</taxon>
        <taxon>eudicotyledons</taxon>
        <taxon>Gunneridae</taxon>
        <taxon>Pentapetalae</taxon>
        <taxon>rosids</taxon>
        <taxon>malvids</taxon>
        <taxon>Sapindales</taxon>
        <taxon>Rutaceae</taxon>
        <taxon>Aurantioideae</taxon>
        <taxon>Citrus</taxon>
    </lineage>
</organism>
<feature type="compositionally biased region" description="Basic and acidic residues" evidence="1">
    <location>
        <begin position="1"/>
        <end position="12"/>
    </location>
</feature>
<dbReference type="SMR" id="A0A067DFX6"/>
<dbReference type="AlphaFoldDB" id="A0A067DFX6"/>
<evidence type="ECO:0000313" key="2">
    <source>
        <dbReference type="EMBL" id="KDO41708.1"/>
    </source>
</evidence>
<reference evidence="2 3" key="1">
    <citation type="submission" date="2014-04" db="EMBL/GenBank/DDBJ databases">
        <authorList>
            <consortium name="International Citrus Genome Consortium"/>
            <person name="Gmitter F."/>
            <person name="Chen C."/>
            <person name="Farmerie W."/>
            <person name="Harkins T."/>
            <person name="Desany B."/>
            <person name="Mohiuddin M."/>
            <person name="Kodira C."/>
            <person name="Borodovsky M."/>
            <person name="Lomsadze A."/>
            <person name="Burns P."/>
            <person name="Jenkins J."/>
            <person name="Prochnik S."/>
            <person name="Shu S."/>
            <person name="Chapman J."/>
            <person name="Pitluck S."/>
            <person name="Schmutz J."/>
            <person name="Rokhsar D."/>
        </authorList>
    </citation>
    <scope>NUCLEOTIDE SEQUENCE</scope>
</reference>
<dbReference type="EMBL" id="KK785583">
    <property type="protein sequence ID" value="KDO41708.1"/>
    <property type="molecule type" value="Genomic_DNA"/>
</dbReference>
<protein>
    <submittedName>
        <fullName evidence="2">Uncharacterized protein</fullName>
    </submittedName>
</protein>
<dbReference type="Proteomes" id="UP000027120">
    <property type="component" value="Unassembled WGS sequence"/>
</dbReference>
<feature type="region of interest" description="Disordered" evidence="1">
    <location>
        <begin position="1"/>
        <end position="26"/>
    </location>
</feature>
<evidence type="ECO:0000256" key="1">
    <source>
        <dbReference type="SAM" id="MobiDB-lite"/>
    </source>
</evidence>
<sequence length="219" mass="24128">MLQENKSNHSETIKLTNGNAEDSNSSPDYLTLEAGHAAYKKIMSSFDLKSDSKGETKEPGFTTKDKNVIQNLSLKTAGKRRHNLDMIKVQVICSLLCNSDSVLATLYDLEVGNCDASPASLRRTAGLNQRRNHSDSNLNAVRQAKGGFCDVNQKLCDFAQKAARKRRIKESKLTLTGKIDSLSSSSSSGAEGNRKILKKLSRLKELVLLIMNILPCLHF</sequence>
<keyword evidence="3" id="KW-1185">Reference proteome</keyword>
<accession>A0A067DFX6</accession>
<name>A0A067DFX6_CITSI</name>
<proteinExistence type="predicted"/>
<evidence type="ECO:0000313" key="3">
    <source>
        <dbReference type="Proteomes" id="UP000027120"/>
    </source>
</evidence>
<gene>
    <name evidence="2" type="ORF">CISIN_1g027758mg</name>
</gene>
<feature type="compositionally biased region" description="Polar residues" evidence="1">
    <location>
        <begin position="13"/>
        <end position="26"/>
    </location>
</feature>